<name>A0ABR0QRJ6_GOSAR</name>
<reference evidence="2 3" key="1">
    <citation type="submission" date="2023-03" db="EMBL/GenBank/DDBJ databases">
        <title>WGS of Gossypium arboreum.</title>
        <authorList>
            <person name="Yu D."/>
        </authorList>
    </citation>
    <scope>NUCLEOTIDE SEQUENCE [LARGE SCALE GENOMIC DNA]</scope>
    <source>
        <tissue evidence="2">Leaf</tissue>
    </source>
</reference>
<keyword evidence="3" id="KW-1185">Reference proteome</keyword>
<dbReference type="EMBL" id="JARKNE010000002">
    <property type="protein sequence ID" value="KAK5841948.1"/>
    <property type="molecule type" value="Genomic_DNA"/>
</dbReference>
<feature type="region of interest" description="Disordered" evidence="1">
    <location>
        <begin position="61"/>
        <end position="80"/>
    </location>
</feature>
<evidence type="ECO:0000313" key="3">
    <source>
        <dbReference type="Proteomes" id="UP001358586"/>
    </source>
</evidence>
<organism evidence="2 3">
    <name type="scientific">Gossypium arboreum</name>
    <name type="common">Tree cotton</name>
    <name type="synonym">Gossypium nanking</name>
    <dbReference type="NCBI Taxonomy" id="29729"/>
    <lineage>
        <taxon>Eukaryota</taxon>
        <taxon>Viridiplantae</taxon>
        <taxon>Streptophyta</taxon>
        <taxon>Embryophyta</taxon>
        <taxon>Tracheophyta</taxon>
        <taxon>Spermatophyta</taxon>
        <taxon>Magnoliopsida</taxon>
        <taxon>eudicotyledons</taxon>
        <taxon>Gunneridae</taxon>
        <taxon>Pentapetalae</taxon>
        <taxon>rosids</taxon>
        <taxon>malvids</taxon>
        <taxon>Malvales</taxon>
        <taxon>Malvaceae</taxon>
        <taxon>Malvoideae</taxon>
        <taxon>Gossypium</taxon>
    </lineage>
</organism>
<gene>
    <name evidence="2" type="ORF">PVK06_004274</name>
</gene>
<proteinExistence type="predicted"/>
<accession>A0ABR0QRJ6</accession>
<evidence type="ECO:0000313" key="2">
    <source>
        <dbReference type="EMBL" id="KAK5841948.1"/>
    </source>
</evidence>
<protein>
    <submittedName>
        <fullName evidence="2">Uncharacterized protein</fullName>
    </submittedName>
</protein>
<dbReference type="Proteomes" id="UP001358586">
    <property type="component" value="Chromosome 2"/>
</dbReference>
<comment type="caution">
    <text evidence="2">The sequence shown here is derived from an EMBL/GenBank/DDBJ whole genome shotgun (WGS) entry which is preliminary data.</text>
</comment>
<sequence length="120" mass="12911">MKVPTGGILDASKHSVVLFKEDSQPINKRLFQKNRCKSGASQIAIPAARGITKTGNARKGKNLKVNKDKGNPFKAYPSKNPLSESIGSMVELLQNQVQQGLVNEAPVGIGRKVGDNVETK</sequence>
<evidence type="ECO:0000256" key="1">
    <source>
        <dbReference type="SAM" id="MobiDB-lite"/>
    </source>
</evidence>